<evidence type="ECO:0000256" key="1">
    <source>
        <dbReference type="ARBA" id="ARBA00009124"/>
    </source>
</evidence>
<evidence type="ECO:0000256" key="2">
    <source>
        <dbReference type="ARBA" id="ARBA00022980"/>
    </source>
</evidence>
<dbReference type="InterPro" id="IPR001141">
    <property type="entry name" value="Ribosomal_eL27"/>
</dbReference>
<dbReference type="PANTHER" id="PTHR10497">
    <property type="entry name" value="60S RIBOSOMAL PROTEIN L27"/>
    <property type="match status" value="1"/>
</dbReference>
<dbReference type="Gene3D" id="2.30.30.770">
    <property type="match status" value="1"/>
</dbReference>
<keyword evidence="5" id="KW-1185">Reference proteome</keyword>
<dbReference type="InterPro" id="IPR008991">
    <property type="entry name" value="Translation_prot_SH3-like_sf"/>
</dbReference>
<dbReference type="GO" id="GO:0003735">
    <property type="term" value="F:structural constituent of ribosome"/>
    <property type="evidence" value="ECO:0007669"/>
    <property type="project" value="InterPro"/>
</dbReference>
<keyword evidence="2" id="KW-0689">Ribosomal protein</keyword>
<sequence length="111" mass="12844">MGKFMKPGKVVLVLAGRYSGHRPYSHALVAGIDRYPRKVTAAMGKKKIAKRSKIKSFVKVCNYNHLMPTRYSVDIPLDKTVVNKDVFRDPALKCKARQETKNKWFFQKLRF</sequence>
<dbReference type="Ensembl" id="ENSCCAT00000055475.1">
    <property type="protein sequence ID" value="ENSCCAP00000037683.1"/>
    <property type="gene ID" value="ENSCCAG00000036687.1"/>
</dbReference>
<dbReference type="InterPro" id="IPR041991">
    <property type="entry name" value="Ribosomal_eL27_KOW"/>
</dbReference>
<reference evidence="4" key="2">
    <citation type="submission" date="2025-09" db="UniProtKB">
        <authorList>
            <consortium name="Ensembl"/>
        </authorList>
    </citation>
    <scope>IDENTIFICATION</scope>
</reference>
<keyword evidence="3" id="KW-0687">Ribonucleoprotein</keyword>
<dbReference type="CDD" id="cd06090">
    <property type="entry name" value="KOW_RPL27"/>
    <property type="match status" value="1"/>
</dbReference>
<dbReference type="GO" id="GO:0006412">
    <property type="term" value="P:translation"/>
    <property type="evidence" value="ECO:0007669"/>
    <property type="project" value="InterPro"/>
</dbReference>
<protein>
    <recommendedName>
        <fullName evidence="6">60S ribosomal protein L27</fullName>
    </recommendedName>
</protein>
<evidence type="ECO:0000313" key="4">
    <source>
        <dbReference type="Ensembl" id="ENSCCAP00000037683.1"/>
    </source>
</evidence>
<evidence type="ECO:0000313" key="5">
    <source>
        <dbReference type="Proteomes" id="UP000233040"/>
    </source>
</evidence>
<dbReference type="SUPFAM" id="SSF50104">
    <property type="entry name" value="Translation proteins SH3-like domain"/>
    <property type="match status" value="1"/>
</dbReference>
<dbReference type="Proteomes" id="UP000233040">
    <property type="component" value="Unassembled WGS sequence"/>
</dbReference>
<dbReference type="OMA" id="VAGINCY"/>
<comment type="similarity">
    <text evidence="1">Belongs to the eukaryotic ribosomal protein eL27 family.</text>
</comment>
<dbReference type="STRING" id="9516.ENSCCAP00000037683"/>
<proteinExistence type="inferred from homology"/>
<dbReference type="GO" id="GO:0005840">
    <property type="term" value="C:ribosome"/>
    <property type="evidence" value="ECO:0007669"/>
    <property type="project" value="UniProtKB-KW"/>
</dbReference>
<dbReference type="InterPro" id="IPR038655">
    <property type="entry name" value="Ribosomal_eL27_sf"/>
</dbReference>
<dbReference type="AlphaFoldDB" id="A0A2K5SBG7"/>
<organism evidence="4 5">
    <name type="scientific">Cebus imitator</name>
    <name type="common">Panamanian white-faced capuchin</name>
    <name type="synonym">Cebus capucinus imitator</name>
    <dbReference type="NCBI Taxonomy" id="2715852"/>
    <lineage>
        <taxon>Eukaryota</taxon>
        <taxon>Metazoa</taxon>
        <taxon>Chordata</taxon>
        <taxon>Craniata</taxon>
        <taxon>Vertebrata</taxon>
        <taxon>Euteleostomi</taxon>
        <taxon>Mammalia</taxon>
        <taxon>Eutheria</taxon>
        <taxon>Euarchontoglires</taxon>
        <taxon>Primates</taxon>
        <taxon>Haplorrhini</taxon>
        <taxon>Platyrrhini</taxon>
        <taxon>Cebidae</taxon>
        <taxon>Cebinae</taxon>
        <taxon>Cebus</taxon>
    </lineage>
</organism>
<evidence type="ECO:0000256" key="3">
    <source>
        <dbReference type="ARBA" id="ARBA00023274"/>
    </source>
</evidence>
<dbReference type="GeneTree" id="ENSGT00390000010721"/>
<reference evidence="4" key="1">
    <citation type="submission" date="2025-08" db="UniProtKB">
        <authorList>
            <consortium name="Ensembl"/>
        </authorList>
    </citation>
    <scope>IDENTIFICATION</scope>
</reference>
<evidence type="ECO:0008006" key="6">
    <source>
        <dbReference type="Google" id="ProtNLM"/>
    </source>
</evidence>
<dbReference type="GO" id="GO:1990904">
    <property type="term" value="C:ribonucleoprotein complex"/>
    <property type="evidence" value="ECO:0007669"/>
    <property type="project" value="UniProtKB-KW"/>
</dbReference>
<dbReference type="Pfam" id="PF01777">
    <property type="entry name" value="Ribosomal_L27e"/>
    <property type="match status" value="1"/>
</dbReference>
<accession>A0A2K5SBG7</accession>
<name>A0A2K5SBG7_CEBIM</name>